<evidence type="ECO:0000313" key="3">
    <source>
        <dbReference type="Proteomes" id="UP000228380"/>
    </source>
</evidence>
<dbReference type="OrthoDB" id="4173905at2759"/>
<organism evidence="3 6">
    <name type="scientific">Phoenix dactylifera</name>
    <name type="common">Date palm</name>
    <dbReference type="NCBI Taxonomy" id="42345"/>
    <lineage>
        <taxon>Eukaryota</taxon>
        <taxon>Viridiplantae</taxon>
        <taxon>Streptophyta</taxon>
        <taxon>Embryophyta</taxon>
        <taxon>Tracheophyta</taxon>
        <taxon>Spermatophyta</taxon>
        <taxon>Magnoliopsida</taxon>
        <taxon>Liliopsida</taxon>
        <taxon>Arecaceae</taxon>
        <taxon>Coryphoideae</taxon>
        <taxon>Phoeniceae</taxon>
        <taxon>Phoenix</taxon>
    </lineage>
</organism>
<evidence type="ECO:0000313" key="4">
    <source>
        <dbReference type="RefSeq" id="XP_008776659.3"/>
    </source>
</evidence>
<evidence type="ECO:0000256" key="1">
    <source>
        <dbReference type="ARBA" id="ARBA00001946"/>
    </source>
</evidence>
<keyword evidence="2" id="KW-0808">Transferase</keyword>
<dbReference type="RefSeq" id="XP_026656811.2">
    <property type="nucleotide sequence ID" value="XM_026801010.2"/>
</dbReference>
<proteinExistence type="inferred from homology"/>
<dbReference type="RefSeq" id="XP_008776661.3">
    <property type="nucleotide sequence ID" value="XM_008778439.3"/>
</dbReference>
<dbReference type="Pfam" id="PF01255">
    <property type="entry name" value="Prenyltransf"/>
    <property type="match status" value="1"/>
</dbReference>
<evidence type="ECO:0000313" key="8">
    <source>
        <dbReference type="RefSeq" id="XP_026656810.2"/>
    </source>
</evidence>
<reference evidence="4 5" key="1">
    <citation type="submission" date="2025-04" db="UniProtKB">
        <authorList>
            <consortium name="RefSeq"/>
        </authorList>
    </citation>
    <scope>IDENTIFICATION</scope>
    <source>
        <tissue evidence="4 5">Young leaves</tissue>
    </source>
</reference>
<dbReference type="SUPFAM" id="SSF64005">
    <property type="entry name" value="Undecaprenyl diphosphate synthase"/>
    <property type="match status" value="1"/>
</dbReference>
<dbReference type="InterPro" id="IPR036424">
    <property type="entry name" value="UPP_synth-like_sf"/>
</dbReference>
<dbReference type="GO" id="GO:0005737">
    <property type="term" value="C:cytoplasm"/>
    <property type="evidence" value="ECO:0007669"/>
    <property type="project" value="UniProtKB-ARBA"/>
</dbReference>
<evidence type="ECO:0000313" key="6">
    <source>
        <dbReference type="RefSeq" id="XP_008776661.3"/>
    </source>
</evidence>
<dbReference type="RefSeq" id="XP_017695995.3">
    <property type="nucleotide sequence ID" value="XM_017840506.3"/>
</dbReference>
<dbReference type="KEGG" id="pda:103696730"/>
<gene>
    <name evidence="4 5 6 7 8 9 10" type="primary">LOC103696730</name>
</gene>
<dbReference type="CDD" id="cd00475">
    <property type="entry name" value="Cis_IPPS"/>
    <property type="match status" value="1"/>
</dbReference>
<evidence type="ECO:0000313" key="10">
    <source>
        <dbReference type="RefSeq" id="XP_026656812.2"/>
    </source>
</evidence>
<evidence type="ECO:0000313" key="9">
    <source>
        <dbReference type="RefSeq" id="XP_026656811.2"/>
    </source>
</evidence>
<dbReference type="FunFam" id="3.40.1180.10:FF:000001">
    <property type="entry name" value="(2E,6E)-farnesyl-diphosphate-specific ditrans,polycis-undecaprenyl-diphosphate synthase"/>
    <property type="match status" value="1"/>
</dbReference>
<evidence type="ECO:0000313" key="5">
    <source>
        <dbReference type="RefSeq" id="XP_008776660.3"/>
    </source>
</evidence>
<evidence type="ECO:0000313" key="7">
    <source>
        <dbReference type="RefSeq" id="XP_017695995.3"/>
    </source>
</evidence>
<protein>
    <submittedName>
        <fullName evidence="4 5">Cis-prenyltransferase 4, chloroplastic-like</fullName>
    </submittedName>
</protein>
<dbReference type="RefSeq" id="XP_008776660.3">
    <property type="nucleotide sequence ID" value="XM_008778438.3"/>
</dbReference>
<dbReference type="Gene3D" id="3.40.1180.10">
    <property type="entry name" value="Decaprenyl diphosphate synthase-like"/>
    <property type="match status" value="1"/>
</dbReference>
<dbReference type="GO" id="GO:0016094">
    <property type="term" value="P:polyprenol biosynthetic process"/>
    <property type="evidence" value="ECO:0007669"/>
    <property type="project" value="TreeGrafter"/>
</dbReference>
<accession>A0A8B7BH26</accession>
<evidence type="ECO:0000256" key="2">
    <source>
        <dbReference type="ARBA" id="ARBA00022679"/>
    </source>
</evidence>
<dbReference type="HAMAP" id="MF_01139">
    <property type="entry name" value="ISPT"/>
    <property type="match status" value="1"/>
</dbReference>
<dbReference type="GO" id="GO:0045547">
    <property type="term" value="F:ditrans,polycis-polyprenyl diphosphate synthase [(2E,6E)-farnesyl diphosphate specific] activity"/>
    <property type="evidence" value="ECO:0007669"/>
    <property type="project" value="TreeGrafter"/>
</dbReference>
<sequence length="420" mass="46849">MPRGIKRIGATGMPFPFSREALAGARCAALCFGFGSSRTTSTTAVAKALPPPHLRDLSRPKNPNLATIVYTMLSSSPFHFRFHSHSHSHSHSPFPYPSPPSPVIANLPSLPRVPPYGGGGGCRPLQPPLVSYIPSLGALVPFPEKKPCCVLPADAAASIESRQGAWRGEHEEDEEDALPSGLRREWLPRHVAVIMDGNSRWAKARSLPTSAGHEAGYKALREMLRLSCAWGIRVLTVFAFSSENWLRPKAEVDFLMMLFERILRENIGNFLRESIRVRIIGDSSKLPFALQKLAKEVEEMSRNNSRIELVVAVSYSGRGDIAQACQKISQKVKHGLLEPEEITESLIAQELETTSIEFPCPDLLIRTSGEARLSNFLLWQSAYSELFFTKTYWPDFGEADYVEALFSFQKRQRRFGQRIT</sequence>
<dbReference type="RefSeq" id="XP_026656810.2">
    <property type="nucleotide sequence ID" value="XM_026801009.2"/>
</dbReference>
<dbReference type="Proteomes" id="UP000228380">
    <property type="component" value="Unplaced"/>
</dbReference>
<dbReference type="RefSeq" id="XP_008776659.3">
    <property type="nucleotide sequence ID" value="XM_008778437.3"/>
</dbReference>
<dbReference type="InterPro" id="IPR001441">
    <property type="entry name" value="UPP_synth-like"/>
</dbReference>
<dbReference type="GeneID" id="103696730"/>
<dbReference type="RefSeq" id="XP_026656812.2">
    <property type="nucleotide sequence ID" value="XM_026801011.2"/>
</dbReference>
<name>A0A8B7BH26_PHODC</name>
<keyword evidence="3" id="KW-1185">Reference proteome</keyword>
<dbReference type="PROSITE" id="PS01066">
    <property type="entry name" value="UPP_SYNTHASE"/>
    <property type="match status" value="1"/>
</dbReference>
<dbReference type="PANTHER" id="PTHR10291">
    <property type="entry name" value="DEHYDRODOLICHYL DIPHOSPHATE SYNTHASE FAMILY MEMBER"/>
    <property type="match status" value="1"/>
</dbReference>
<dbReference type="PANTHER" id="PTHR10291:SF0">
    <property type="entry name" value="DEHYDRODOLICHYL DIPHOSPHATE SYNTHASE 2"/>
    <property type="match status" value="1"/>
</dbReference>
<dbReference type="AlphaFoldDB" id="A0A8B7BH26"/>
<comment type="cofactor">
    <cofactor evidence="1">
        <name>Mg(2+)</name>
        <dbReference type="ChEBI" id="CHEBI:18420"/>
    </cofactor>
</comment>
<dbReference type="InterPro" id="IPR018520">
    <property type="entry name" value="UPP_synth-like_CS"/>
</dbReference>
<dbReference type="NCBIfam" id="TIGR00055">
    <property type="entry name" value="uppS"/>
    <property type="match status" value="1"/>
</dbReference>